<organism evidence="5 6">
    <name type="scientific">Limosilactobacillus mucosae LM1</name>
    <dbReference type="NCBI Taxonomy" id="1130798"/>
    <lineage>
        <taxon>Bacteria</taxon>
        <taxon>Bacillati</taxon>
        <taxon>Bacillota</taxon>
        <taxon>Bacilli</taxon>
        <taxon>Lactobacillales</taxon>
        <taxon>Lactobacillaceae</taxon>
        <taxon>Limosilactobacillus</taxon>
    </lineage>
</organism>
<sequence>MMKERYTDQLKRLTGMKEEMNHYRPLDPKQVRLLEQSVRVEHVWSSNAIEGSTLTRSETASIINKGMTIHGKSVKETLEAIDLAEAYDYVAELVRTQTPLSETLIRDINRLVMLKTTDLRETAGAYRVVDAWPEGSEEHYYTAPYEIQPAVHELVQWANQAVNHLHPVQYAADLHQKLVSIHPFIDGNGRTSRLMMNFALTEAGYPVINIQPDKKARDTYMDALAIARNTGDLKPFEELVADYVESTLAKRLQLLRQNEKNLCDAERDTALPKKIQKKPRER</sequence>
<dbReference type="EMBL" id="CP011013">
    <property type="protein sequence ID" value="AJT50571.1"/>
    <property type="molecule type" value="Genomic_DNA"/>
</dbReference>
<dbReference type="PROSITE" id="PS51459">
    <property type="entry name" value="FIDO"/>
    <property type="match status" value="1"/>
</dbReference>
<dbReference type="InterPro" id="IPR036597">
    <property type="entry name" value="Fido-like_dom_sf"/>
</dbReference>
<feature type="binding site" evidence="2">
    <location>
        <begin position="186"/>
        <end position="193"/>
    </location>
    <ligand>
        <name>ATP</name>
        <dbReference type="ChEBI" id="CHEBI:30616"/>
    </ligand>
</feature>
<feature type="domain" description="Fido" evidence="4">
    <location>
        <begin position="100"/>
        <end position="242"/>
    </location>
</feature>
<reference evidence="5 6" key="1">
    <citation type="journal article" date="2012" name="J. Bacteriol.">
        <title>Genome sequence of Lactobacillus mucosae LM1, isolated from piglet feces.</title>
        <authorList>
            <person name="Lee J.H."/>
            <person name="Valeriano V.D."/>
            <person name="Shin Y.R."/>
            <person name="Chae J.P."/>
            <person name="Kim G.B."/>
            <person name="Ham J.S."/>
            <person name="Chun J."/>
            <person name="Kang D.K."/>
        </authorList>
    </citation>
    <scope>NUCLEOTIDE SEQUENCE [LARGE SCALE GENOMIC DNA]</scope>
    <source>
        <strain evidence="5 6">LM1</strain>
    </source>
</reference>
<dbReference type="PANTHER" id="PTHR13504">
    <property type="entry name" value="FIDO DOMAIN-CONTAINING PROTEIN DDB_G0283145"/>
    <property type="match status" value="1"/>
</dbReference>
<evidence type="ECO:0000256" key="1">
    <source>
        <dbReference type="PIRSR" id="PIRSR640198-1"/>
    </source>
</evidence>
<dbReference type="PANTHER" id="PTHR13504:SF38">
    <property type="entry name" value="FIDO DOMAIN-CONTAINING PROTEIN"/>
    <property type="match status" value="1"/>
</dbReference>
<evidence type="ECO:0000256" key="2">
    <source>
        <dbReference type="PIRSR" id="PIRSR640198-2"/>
    </source>
</evidence>
<accession>A0A0D4CL29</accession>
<feature type="active site" evidence="1">
    <location>
        <position position="182"/>
    </location>
</feature>
<dbReference type="OrthoDB" id="9813719at2"/>
<keyword evidence="6" id="KW-1185">Reference proteome</keyword>
<dbReference type="AlphaFoldDB" id="A0A0D4CL29"/>
<evidence type="ECO:0000259" key="4">
    <source>
        <dbReference type="PROSITE" id="PS51459"/>
    </source>
</evidence>
<evidence type="ECO:0000313" key="5">
    <source>
        <dbReference type="EMBL" id="AJT50571.1"/>
    </source>
</evidence>
<keyword evidence="2" id="KW-0067">ATP-binding</keyword>
<dbReference type="HOGENOM" id="CLU_040460_3_2_9"/>
<keyword evidence="2" id="KW-0547">Nucleotide-binding</keyword>
<dbReference type="Gene3D" id="1.10.3290.10">
    <property type="entry name" value="Fido-like domain"/>
    <property type="match status" value="1"/>
</dbReference>
<evidence type="ECO:0000313" key="6">
    <source>
        <dbReference type="Proteomes" id="UP000003645"/>
    </source>
</evidence>
<dbReference type="KEGG" id="lmu:LBLM1_05665"/>
<dbReference type="SUPFAM" id="SSF140931">
    <property type="entry name" value="Fic-like"/>
    <property type="match status" value="1"/>
</dbReference>
<evidence type="ECO:0000256" key="3">
    <source>
        <dbReference type="PIRSR" id="PIRSR640198-3"/>
    </source>
</evidence>
<feature type="binding site" evidence="2">
    <location>
        <position position="229"/>
    </location>
    <ligand>
        <name>ATP</name>
        <dbReference type="ChEBI" id="CHEBI:30616"/>
    </ligand>
</feature>
<dbReference type="GO" id="GO:0005524">
    <property type="term" value="F:ATP binding"/>
    <property type="evidence" value="ECO:0007669"/>
    <property type="project" value="UniProtKB-KW"/>
</dbReference>
<name>A0A0D4CL29_LIMMU</name>
<dbReference type="Proteomes" id="UP000003645">
    <property type="component" value="Chromosome"/>
</dbReference>
<dbReference type="Pfam" id="PF02661">
    <property type="entry name" value="Fic"/>
    <property type="match status" value="1"/>
</dbReference>
<dbReference type="InterPro" id="IPR003812">
    <property type="entry name" value="Fido"/>
</dbReference>
<feature type="site" description="Important for autoinhibition of adenylyltransferase activity" evidence="3">
    <location>
        <position position="50"/>
    </location>
</feature>
<gene>
    <name evidence="5" type="ORF">LBLM1_05665</name>
</gene>
<dbReference type="STRING" id="1130798.LBLM1_05665"/>
<dbReference type="InterPro" id="IPR040198">
    <property type="entry name" value="Fido_containing"/>
</dbReference>
<proteinExistence type="predicted"/>
<protein>
    <submittedName>
        <fullName evidence="5">Huntingtin interacting protein E-like protein</fullName>
    </submittedName>
</protein>